<gene>
    <name evidence="3" type="primary">POLX_2182</name>
    <name evidence="3" type="ORF">CK203_100266</name>
</gene>
<feature type="compositionally biased region" description="Basic and acidic residues" evidence="1">
    <location>
        <begin position="44"/>
        <end position="53"/>
    </location>
</feature>
<evidence type="ECO:0000313" key="3">
    <source>
        <dbReference type="EMBL" id="RVW47827.1"/>
    </source>
</evidence>
<comment type="caution">
    <text evidence="3">The sequence shown here is derived from an EMBL/GenBank/DDBJ whole genome shotgun (WGS) entry which is preliminary data.</text>
</comment>
<dbReference type="PANTHER" id="PTHR11439">
    <property type="entry name" value="GAG-POL-RELATED RETROTRANSPOSON"/>
    <property type="match status" value="1"/>
</dbReference>
<feature type="compositionally biased region" description="Basic and acidic residues" evidence="1">
    <location>
        <begin position="96"/>
        <end position="106"/>
    </location>
</feature>
<dbReference type="Pfam" id="PF07727">
    <property type="entry name" value="RVT_2"/>
    <property type="match status" value="2"/>
</dbReference>
<dbReference type="AlphaFoldDB" id="A0A438EJG2"/>
<protein>
    <submittedName>
        <fullName evidence="3">Retrovirus-related Pol polyprotein from transposon TNT 1-94</fullName>
    </submittedName>
</protein>
<evidence type="ECO:0000313" key="4">
    <source>
        <dbReference type="Proteomes" id="UP000288805"/>
    </source>
</evidence>
<dbReference type="CDD" id="cd09272">
    <property type="entry name" value="RNase_HI_RT_Ty1"/>
    <property type="match status" value="1"/>
</dbReference>
<feature type="domain" description="Reverse transcriptase Ty1/copia-type" evidence="2">
    <location>
        <begin position="133"/>
        <end position="201"/>
    </location>
</feature>
<dbReference type="EMBL" id="QGNW01001267">
    <property type="protein sequence ID" value="RVW47827.1"/>
    <property type="molecule type" value="Genomic_DNA"/>
</dbReference>
<proteinExistence type="predicted"/>
<evidence type="ECO:0000256" key="1">
    <source>
        <dbReference type="SAM" id="MobiDB-lite"/>
    </source>
</evidence>
<organism evidence="3 4">
    <name type="scientific">Vitis vinifera</name>
    <name type="common">Grape</name>
    <dbReference type="NCBI Taxonomy" id="29760"/>
    <lineage>
        <taxon>Eukaryota</taxon>
        <taxon>Viridiplantae</taxon>
        <taxon>Streptophyta</taxon>
        <taxon>Embryophyta</taxon>
        <taxon>Tracheophyta</taxon>
        <taxon>Spermatophyta</taxon>
        <taxon>Magnoliopsida</taxon>
        <taxon>eudicotyledons</taxon>
        <taxon>Gunneridae</taxon>
        <taxon>Pentapetalae</taxon>
        <taxon>rosids</taxon>
        <taxon>Vitales</taxon>
        <taxon>Vitaceae</taxon>
        <taxon>Viteae</taxon>
        <taxon>Vitis</taxon>
    </lineage>
</organism>
<evidence type="ECO:0000259" key="2">
    <source>
        <dbReference type="Pfam" id="PF07727"/>
    </source>
</evidence>
<feature type="compositionally biased region" description="Polar residues" evidence="1">
    <location>
        <begin position="83"/>
        <end position="93"/>
    </location>
</feature>
<dbReference type="Proteomes" id="UP000288805">
    <property type="component" value="Unassembled WGS sequence"/>
</dbReference>
<feature type="domain" description="Reverse transcriptase Ty1/copia-type" evidence="2">
    <location>
        <begin position="206"/>
        <end position="274"/>
    </location>
</feature>
<name>A0A438EJG2_VITVI</name>
<dbReference type="PANTHER" id="PTHR11439:SF467">
    <property type="entry name" value="INTEGRASE CATALYTIC DOMAIN-CONTAINING PROTEIN"/>
    <property type="match status" value="1"/>
</dbReference>
<reference evidence="3 4" key="1">
    <citation type="journal article" date="2018" name="PLoS Genet.">
        <title>Population sequencing reveals clonal diversity and ancestral inbreeding in the grapevine cultivar Chardonnay.</title>
        <authorList>
            <person name="Roach M.J."/>
            <person name="Johnson D.L."/>
            <person name="Bohlmann J."/>
            <person name="van Vuuren H.J."/>
            <person name="Jones S.J."/>
            <person name="Pretorius I.S."/>
            <person name="Schmidt S.A."/>
            <person name="Borneman A.R."/>
        </authorList>
    </citation>
    <scope>NUCLEOTIDE SEQUENCE [LARGE SCALE GENOMIC DNA]</scope>
    <source>
        <strain evidence="4">cv. Chardonnay</strain>
        <tissue evidence="3">Leaf</tissue>
    </source>
</reference>
<sequence>MVFLEDQLLDDIDKVEETKSSVNIPISVDPVPPPIVQDDHVKVEQEAHSENVNDKAPTIEQEEHGENVDDEAPAINDVEPTEQVEQASPSPSIEISLRRSTRERQPSTRYPLSEYVMFTDGGEPKTYQEVVLLVKISSIKVVLGLAARLNLEIEQLDVKTAFLHGDLEEEIYMEQLEGFKVKSKENFVWKLRKSLYGLKQPLRNCHDASKIEKLKRELSKSFIIKDLGYAKQILGLKISHDRKNGKLWLSQEAYIEKILKRFNMRKAKTISSPLVGHFKLTSKQCPTSEKENEEMSKVPYSSVVGSLMYVMVCTRLDIAHAVGGEPILEGYLDADMVGNLDARKSTSGFLTTFTGGAVSWQSMLQKCVALSTTNVEYIAMTEACKKALWMEKFLQELGLQQEKYIIHCDNQSAIHLSKNSTFHSRSKHIDVKYHWICGVLELKDLHLEKVHTSKNGLDMFTKSLPKEKLEVGKRRMGLLVPTI</sequence>
<accession>A0A438EJG2</accession>
<feature type="region of interest" description="Disordered" evidence="1">
    <location>
        <begin position="44"/>
        <end position="106"/>
    </location>
</feature>
<dbReference type="InterPro" id="IPR013103">
    <property type="entry name" value="RVT_2"/>
</dbReference>